<dbReference type="Gene3D" id="1.10.10.10">
    <property type="entry name" value="Winged helix-like DNA-binding domain superfamily/Winged helix DNA-binding domain"/>
    <property type="match status" value="1"/>
</dbReference>
<dbReference type="InterPro" id="IPR000792">
    <property type="entry name" value="Tscrpt_reg_LuxR_C"/>
</dbReference>
<dbReference type="Proteomes" id="UP000037023">
    <property type="component" value="Unassembled WGS sequence"/>
</dbReference>
<dbReference type="SUPFAM" id="SSF46894">
    <property type="entry name" value="C-terminal effector domain of the bipartite response regulators"/>
    <property type="match status" value="1"/>
</dbReference>
<dbReference type="PANTHER" id="PTHR43214:SF24">
    <property type="entry name" value="TRANSCRIPTIONAL REGULATORY PROTEIN NARL-RELATED"/>
    <property type="match status" value="1"/>
</dbReference>
<evidence type="ECO:0000256" key="2">
    <source>
        <dbReference type="ARBA" id="ARBA00023125"/>
    </source>
</evidence>
<accession>A0A0L8LEL5</accession>
<dbReference type="AlphaFoldDB" id="A0A0L8LEL5"/>
<organism evidence="5 6">
    <name type="scientific">Streptomyces viridochromogenes</name>
    <dbReference type="NCBI Taxonomy" id="1938"/>
    <lineage>
        <taxon>Bacteria</taxon>
        <taxon>Bacillati</taxon>
        <taxon>Actinomycetota</taxon>
        <taxon>Actinomycetes</taxon>
        <taxon>Kitasatosporales</taxon>
        <taxon>Streptomycetaceae</taxon>
        <taxon>Streptomyces</taxon>
    </lineage>
</organism>
<dbReference type="OrthoDB" id="4266042at2"/>
<dbReference type="EMBL" id="LGUP01000002">
    <property type="protein sequence ID" value="KOG36572.1"/>
    <property type="molecule type" value="Genomic_DNA"/>
</dbReference>
<evidence type="ECO:0000313" key="6">
    <source>
        <dbReference type="Proteomes" id="UP000037023"/>
    </source>
</evidence>
<keyword evidence="3" id="KW-0804">Transcription</keyword>
<evidence type="ECO:0000313" key="5">
    <source>
        <dbReference type="EMBL" id="KOG36572.1"/>
    </source>
</evidence>
<dbReference type="InterPro" id="IPR016032">
    <property type="entry name" value="Sig_transdc_resp-reg_C-effctor"/>
</dbReference>
<dbReference type="SMART" id="SM00421">
    <property type="entry name" value="HTH_LUXR"/>
    <property type="match status" value="1"/>
</dbReference>
<sequence>MATEGIVTLRGEAELVRRAGVLLDGARREFLCAAEEPATWSAAARNARRSPPPGLVVRKLYGSGVFRSPGGGELLARLTGAGVEVRISPAPPAHEAIVVDRRLAVLAGPPSAAGGPRTYTVVQEPDVVAGVRALFQTAWETAADLTAYRRNPLPGLDEAERAVLRSLAAGHTDETAARLLGVSLRTYRRRVAALMTALDARSRFQAGLRAREILGPHPGA</sequence>
<dbReference type="InterPro" id="IPR039420">
    <property type="entry name" value="WalR-like"/>
</dbReference>
<evidence type="ECO:0000256" key="3">
    <source>
        <dbReference type="ARBA" id="ARBA00023163"/>
    </source>
</evidence>
<keyword evidence="2" id="KW-0238">DNA-binding</keyword>
<dbReference type="GO" id="GO:0003677">
    <property type="term" value="F:DNA binding"/>
    <property type="evidence" value="ECO:0007669"/>
    <property type="project" value="UniProtKB-KW"/>
</dbReference>
<evidence type="ECO:0000256" key="1">
    <source>
        <dbReference type="ARBA" id="ARBA00023015"/>
    </source>
</evidence>
<dbReference type="PANTHER" id="PTHR43214">
    <property type="entry name" value="TWO-COMPONENT RESPONSE REGULATOR"/>
    <property type="match status" value="1"/>
</dbReference>
<feature type="domain" description="HTH luxR-type" evidence="4">
    <location>
        <begin position="153"/>
        <end position="210"/>
    </location>
</feature>
<dbReference type="GO" id="GO:0006355">
    <property type="term" value="P:regulation of DNA-templated transcription"/>
    <property type="evidence" value="ECO:0007669"/>
    <property type="project" value="InterPro"/>
</dbReference>
<name>A0A0L8LEL5_STRVR</name>
<reference evidence="5 6" key="1">
    <citation type="submission" date="2015-06" db="EMBL/GenBank/DDBJ databases">
        <authorList>
            <person name="Hoefler B.C."/>
            <person name="Straight P.D."/>
        </authorList>
    </citation>
    <scope>NUCLEOTIDE SEQUENCE [LARGE SCALE GENOMIC DNA]</scope>
    <source>
        <strain evidence="5 6">NRRL 3427</strain>
    </source>
</reference>
<gene>
    <name evidence="5" type="ORF">ADK34_01165</name>
</gene>
<dbReference type="PATRIC" id="fig|1938.6.peg.245"/>
<keyword evidence="1" id="KW-0805">Transcription regulation</keyword>
<protein>
    <recommendedName>
        <fullName evidence="4">HTH luxR-type domain-containing protein</fullName>
    </recommendedName>
</protein>
<proteinExistence type="predicted"/>
<dbReference type="RefSeq" id="WP_033202310.1">
    <property type="nucleotide sequence ID" value="NZ_LGUP01000002.1"/>
</dbReference>
<dbReference type="InterPro" id="IPR036388">
    <property type="entry name" value="WH-like_DNA-bd_sf"/>
</dbReference>
<comment type="caution">
    <text evidence="5">The sequence shown here is derived from an EMBL/GenBank/DDBJ whole genome shotgun (WGS) entry which is preliminary data.</text>
</comment>
<evidence type="ECO:0000259" key="4">
    <source>
        <dbReference type="SMART" id="SM00421"/>
    </source>
</evidence>